<dbReference type="EMBL" id="LN731032">
    <property type="protein sequence ID" value="CEP14121.1"/>
    <property type="molecule type" value="Genomic_DNA"/>
</dbReference>
<feature type="compositionally biased region" description="Polar residues" evidence="1">
    <location>
        <begin position="190"/>
        <end position="220"/>
    </location>
</feature>
<proteinExistence type="predicted"/>
<feature type="region of interest" description="Disordered" evidence="1">
    <location>
        <begin position="170"/>
        <end position="220"/>
    </location>
</feature>
<keyword evidence="3" id="KW-1185">Reference proteome</keyword>
<feature type="region of interest" description="Disordered" evidence="1">
    <location>
        <begin position="106"/>
        <end position="137"/>
    </location>
</feature>
<dbReference type="AlphaFoldDB" id="A0A0B7NGS7"/>
<evidence type="ECO:0000256" key="1">
    <source>
        <dbReference type="SAM" id="MobiDB-lite"/>
    </source>
</evidence>
<accession>A0A0B7NGS7</accession>
<evidence type="ECO:0000313" key="3">
    <source>
        <dbReference type="Proteomes" id="UP000054107"/>
    </source>
</evidence>
<sequence>MWIEMVLVLEAPQRFFTRYYCFFKSASFADNKELNETLRKQIPDGLIPTMCVVRKFTKFFEISFINEERQVAALNRPFHLQCRAIVVSPTLDSGTRIVFQARRESYTPAASTEREDRETPCRVQGRPNGPPPTSTFHPFAALEFAKGSQGTQVEEGNAVSSAATQQQQDNVTASFAASTSSFQSEETPAITASTDGEAVSATSDGQISTDLGQHGAQTDGTEPSILEIQLLIYFEHCWILLCARPFQKKK</sequence>
<reference evidence="2 3" key="1">
    <citation type="submission" date="2014-09" db="EMBL/GenBank/DDBJ databases">
        <authorList>
            <person name="Ellenberger Sabrina"/>
        </authorList>
    </citation>
    <scope>NUCLEOTIDE SEQUENCE [LARGE SCALE GENOMIC DNA]</scope>
    <source>
        <strain evidence="2 3">CBS 412.66</strain>
    </source>
</reference>
<name>A0A0B7NGS7_9FUNG</name>
<protein>
    <submittedName>
        <fullName evidence="2">Uncharacterized protein</fullName>
    </submittedName>
</protein>
<feature type="compositionally biased region" description="Low complexity" evidence="1">
    <location>
        <begin position="172"/>
        <end position="187"/>
    </location>
</feature>
<dbReference type="Proteomes" id="UP000054107">
    <property type="component" value="Unassembled WGS sequence"/>
</dbReference>
<organism evidence="2 3">
    <name type="scientific">Parasitella parasitica</name>
    <dbReference type="NCBI Taxonomy" id="35722"/>
    <lineage>
        <taxon>Eukaryota</taxon>
        <taxon>Fungi</taxon>
        <taxon>Fungi incertae sedis</taxon>
        <taxon>Mucoromycota</taxon>
        <taxon>Mucoromycotina</taxon>
        <taxon>Mucoromycetes</taxon>
        <taxon>Mucorales</taxon>
        <taxon>Mucorineae</taxon>
        <taxon>Mucoraceae</taxon>
        <taxon>Parasitella</taxon>
    </lineage>
</organism>
<evidence type="ECO:0000313" key="2">
    <source>
        <dbReference type="EMBL" id="CEP14121.1"/>
    </source>
</evidence>
<gene>
    <name evidence="2" type="primary">PARPA_08284.1 scaffold 32756</name>
</gene>